<evidence type="ECO:0000256" key="1">
    <source>
        <dbReference type="PROSITE-ProRule" id="PRU00176"/>
    </source>
</evidence>
<dbReference type="PANTHER" id="PTHR48037">
    <property type="entry name" value="ATPASE E1"/>
    <property type="match status" value="1"/>
</dbReference>
<reference evidence="4" key="1">
    <citation type="submission" date="2020-04" db="EMBL/GenBank/DDBJ databases">
        <title>Analysis of mating type loci in Filobasidium floriforme.</title>
        <authorList>
            <person name="Nowrousian M."/>
        </authorList>
    </citation>
    <scope>NUCLEOTIDE SEQUENCE</scope>
    <source>
        <strain evidence="4">CBS 6242</strain>
    </source>
</reference>
<evidence type="ECO:0000259" key="3">
    <source>
        <dbReference type="PROSITE" id="PS50102"/>
    </source>
</evidence>
<dbReference type="AlphaFoldDB" id="A0A8K0JQK8"/>
<dbReference type="Pfam" id="PF00076">
    <property type="entry name" value="RRM_1"/>
    <property type="match status" value="1"/>
</dbReference>
<dbReference type="PROSITE" id="PS50102">
    <property type="entry name" value="RRM"/>
    <property type="match status" value="1"/>
</dbReference>
<dbReference type="InterPro" id="IPR012677">
    <property type="entry name" value="Nucleotide-bd_a/b_plait_sf"/>
</dbReference>
<dbReference type="SMART" id="SM00360">
    <property type="entry name" value="RRM"/>
    <property type="match status" value="1"/>
</dbReference>
<name>A0A8K0JQK8_9TREE</name>
<keyword evidence="5" id="KW-1185">Reference proteome</keyword>
<dbReference type="GO" id="GO:0003723">
    <property type="term" value="F:RNA binding"/>
    <property type="evidence" value="ECO:0007669"/>
    <property type="project" value="UniProtKB-UniRule"/>
</dbReference>
<proteinExistence type="predicted"/>
<evidence type="ECO:0000313" key="4">
    <source>
        <dbReference type="EMBL" id="KAG7571131.1"/>
    </source>
</evidence>
<dbReference type="SUPFAM" id="SSF54928">
    <property type="entry name" value="RNA-binding domain, RBD"/>
    <property type="match status" value="1"/>
</dbReference>
<organism evidence="4 5">
    <name type="scientific">Filobasidium floriforme</name>
    <dbReference type="NCBI Taxonomy" id="5210"/>
    <lineage>
        <taxon>Eukaryota</taxon>
        <taxon>Fungi</taxon>
        <taxon>Dikarya</taxon>
        <taxon>Basidiomycota</taxon>
        <taxon>Agaricomycotina</taxon>
        <taxon>Tremellomycetes</taxon>
        <taxon>Filobasidiales</taxon>
        <taxon>Filobasidiaceae</taxon>
        <taxon>Filobasidium</taxon>
    </lineage>
</organism>
<dbReference type="EMBL" id="JABELV010000011">
    <property type="protein sequence ID" value="KAG7571131.1"/>
    <property type="molecule type" value="Genomic_DNA"/>
</dbReference>
<dbReference type="InterPro" id="IPR000504">
    <property type="entry name" value="RRM_dom"/>
</dbReference>
<evidence type="ECO:0000313" key="5">
    <source>
        <dbReference type="Proteomes" id="UP000812966"/>
    </source>
</evidence>
<keyword evidence="1" id="KW-0694">RNA-binding</keyword>
<dbReference type="PANTHER" id="PTHR48037:SF1">
    <property type="entry name" value="RRM DOMAIN-CONTAINING PROTEIN"/>
    <property type="match status" value="1"/>
</dbReference>
<accession>A0A8K0JQK8</accession>
<protein>
    <recommendedName>
        <fullName evidence="3">RRM domain-containing protein</fullName>
    </recommendedName>
</protein>
<evidence type="ECO:0000256" key="2">
    <source>
        <dbReference type="SAM" id="MobiDB-lite"/>
    </source>
</evidence>
<feature type="region of interest" description="Disordered" evidence="2">
    <location>
        <begin position="128"/>
        <end position="166"/>
    </location>
</feature>
<dbReference type="InterPro" id="IPR035979">
    <property type="entry name" value="RBD_domain_sf"/>
</dbReference>
<dbReference type="Gene3D" id="3.30.70.330">
    <property type="match status" value="1"/>
</dbReference>
<gene>
    <name evidence="4" type="ORF">FFLO_00956</name>
</gene>
<feature type="domain" description="RRM" evidence="3">
    <location>
        <begin position="17"/>
        <end position="101"/>
    </location>
</feature>
<comment type="caution">
    <text evidence="4">The sequence shown here is derived from an EMBL/GenBank/DDBJ whole genome shotgun (WGS) entry which is preliminary data.</text>
</comment>
<dbReference type="Proteomes" id="UP000812966">
    <property type="component" value="Unassembled WGS sequence"/>
</dbReference>
<sequence length="166" mass="18075">MNSTSAAESTTVKGGKKTIFITGFADDVKEQELLQAFVTFGDIIEISVPMDPRDQSKHRGFAFITYSSSMDAQDAIDNYDFNELPGRQGRGKYLKVNIAKPDNKAAGAGGMRGDRAVWAAEEWLVEHAKPLDESRGPDMQAPLPPGLRRAEASNNPVKEAGDVTME</sequence>